<name>A0A2V1AN83_9ASCO</name>
<dbReference type="SUPFAM" id="SSF46458">
    <property type="entry name" value="Globin-like"/>
    <property type="match status" value="1"/>
</dbReference>
<dbReference type="GeneID" id="37006891"/>
<dbReference type="PROSITE" id="PS01033">
    <property type="entry name" value="GLOBIN"/>
    <property type="match status" value="1"/>
</dbReference>
<protein>
    <recommendedName>
        <fullName evidence="2">Globin domain-containing protein</fullName>
    </recommendedName>
</protein>
<dbReference type="GO" id="GO:0046210">
    <property type="term" value="P:nitric oxide catabolic process"/>
    <property type="evidence" value="ECO:0007669"/>
    <property type="project" value="TreeGrafter"/>
</dbReference>
<dbReference type="RefSeq" id="XP_025340195.1">
    <property type="nucleotide sequence ID" value="XM_025485264.1"/>
</dbReference>
<dbReference type="GO" id="GO:0071500">
    <property type="term" value="P:cellular response to nitrosative stress"/>
    <property type="evidence" value="ECO:0007669"/>
    <property type="project" value="TreeGrafter"/>
</dbReference>
<reference evidence="3 4" key="1">
    <citation type="submission" date="2017-12" db="EMBL/GenBank/DDBJ databases">
        <title>Genome Sequence of a Multidrug-Resistant Candida haemulonii Isolate from a Patient with Chronic Leg Ulcers in Israel.</title>
        <authorList>
            <person name="Chow N.A."/>
            <person name="Gade L."/>
            <person name="Batra D."/>
            <person name="Rowe L.A."/>
            <person name="Ben-Ami R."/>
            <person name="Loparev V.N."/>
            <person name="Litvintseva A.P."/>
        </authorList>
    </citation>
    <scope>NUCLEOTIDE SEQUENCE [LARGE SCALE GENOMIC DNA]</scope>
    <source>
        <strain evidence="3 4">B11899</strain>
    </source>
</reference>
<dbReference type="GO" id="GO:0020037">
    <property type="term" value="F:heme binding"/>
    <property type="evidence" value="ECO:0007669"/>
    <property type="project" value="InterPro"/>
</dbReference>
<dbReference type="OrthoDB" id="436496at2759"/>
<dbReference type="CDD" id="cd01040">
    <property type="entry name" value="Mb-like"/>
    <property type="match status" value="1"/>
</dbReference>
<evidence type="ECO:0000313" key="4">
    <source>
        <dbReference type="Proteomes" id="UP000244309"/>
    </source>
</evidence>
<dbReference type="PANTHER" id="PTHR43396">
    <property type="entry name" value="FLAVOHEMOPROTEIN"/>
    <property type="match status" value="1"/>
</dbReference>
<keyword evidence="4" id="KW-1185">Reference proteome</keyword>
<dbReference type="Proteomes" id="UP000244309">
    <property type="component" value="Unassembled WGS sequence"/>
</dbReference>
<dbReference type="EMBL" id="PKFO01000001">
    <property type="protein sequence ID" value="PVH19255.1"/>
    <property type="molecule type" value="Genomic_DNA"/>
</dbReference>
<evidence type="ECO:0000259" key="2">
    <source>
        <dbReference type="PROSITE" id="PS01033"/>
    </source>
</evidence>
<comment type="caution">
    <text evidence="3">The sequence shown here is derived from an EMBL/GenBank/DDBJ whole genome shotgun (WGS) entry which is preliminary data.</text>
</comment>
<dbReference type="GO" id="GO:0019825">
    <property type="term" value="F:oxygen binding"/>
    <property type="evidence" value="ECO:0007669"/>
    <property type="project" value="InterPro"/>
</dbReference>
<organism evidence="3 4">
    <name type="scientific">Candidozyma haemuli</name>
    <dbReference type="NCBI Taxonomy" id="45357"/>
    <lineage>
        <taxon>Eukaryota</taxon>
        <taxon>Fungi</taxon>
        <taxon>Dikarya</taxon>
        <taxon>Ascomycota</taxon>
        <taxon>Saccharomycotina</taxon>
        <taxon>Pichiomycetes</taxon>
        <taxon>Metschnikowiaceae</taxon>
        <taxon>Candidozyma</taxon>
    </lineage>
</organism>
<feature type="compositionally biased region" description="Basic and acidic residues" evidence="1">
    <location>
        <begin position="286"/>
        <end position="297"/>
    </location>
</feature>
<dbReference type="AlphaFoldDB" id="A0A2V1AN83"/>
<dbReference type="Pfam" id="PF00042">
    <property type="entry name" value="Globin"/>
    <property type="match status" value="1"/>
</dbReference>
<dbReference type="Gene3D" id="1.10.490.10">
    <property type="entry name" value="Globins"/>
    <property type="match status" value="1"/>
</dbReference>
<dbReference type="InterPro" id="IPR000971">
    <property type="entry name" value="Globin"/>
</dbReference>
<sequence length="333" mass="37642">MIADSTTRNSRKPTRFSQLGSINVVRKHILSRVDSSSDASSLGGTTLHEYKQEDDSYGLKKVGTNSSLDSDLTVQSKFKVQFQLTPKEISLLRYTWNKMLVDEEIEHSESSLPIEGTIQVKQNQVSQVSSRYASMASSMFCISFYHILLSMEPDLEVMFPSLRHQAVSFSSVISLAISSLENLSVLDDYLTKLGNTHARILGIDPPQFELMGEAFIQTFHERFGTKFTHELEVLWIKLYMYLANSLLQNGLDPTLKLDSQVFSRSGVYTESVYTTDSDASSVNSRPKSDFRDSRTDSSFDTTSAYSARPEKPKLRQPKPLEKKQKKKRDCVIV</sequence>
<feature type="region of interest" description="Disordered" evidence="1">
    <location>
        <begin position="277"/>
        <end position="333"/>
    </location>
</feature>
<dbReference type="STRING" id="45357.A0A2V1AN83"/>
<dbReference type="VEuPathDB" id="FungiDB:CXQ85_001560"/>
<evidence type="ECO:0000256" key="1">
    <source>
        <dbReference type="SAM" id="MobiDB-lite"/>
    </source>
</evidence>
<dbReference type="InterPro" id="IPR012292">
    <property type="entry name" value="Globin/Proto"/>
</dbReference>
<gene>
    <name evidence="3" type="ORF">CXQ85_001560</name>
</gene>
<dbReference type="GO" id="GO:0008941">
    <property type="term" value="F:nitric oxide dioxygenase NAD(P)H activity"/>
    <property type="evidence" value="ECO:0007669"/>
    <property type="project" value="TreeGrafter"/>
</dbReference>
<feature type="compositionally biased region" description="Basic and acidic residues" evidence="1">
    <location>
        <begin position="308"/>
        <end position="322"/>
    </location>
</feature>
<proteinExistence type="predicted"/>
<feature type="domain" description="Globin" evidence="2">
    <location>
        <begin position="119"/>
        <end position="251"/>
    </location>
</feature>
<accession>A0A2V1AN83</accession>
<evidence type="ECO:0000313" key="3">
    <source>
        <dbReference type="EMBL" id="PVH19255.1"/>
    </source>
</evidence>
<dbReference type="InterPro" id="IPR044399">
    <property type="entry name" value="Mb-like_M"/>
</dbReference>
<feature type="compositionally biased region" description="Basic residues" evidence="1">
    <location>
        <begin position="323"/>
        <end position="333"/>
    </location>
</feature>
<dbReference type="InterPro" id="IPR009050">
    <property type="entry name" value="Globin-like_sf"/>
</dbReference>
<dbReference type="PANTHER" id="PTHR43396:SF6">
    <property type="entry name" value="ABL201WP"/>
    <property type="match status" value="1"/>
</dbReference>
<dbReference type="GO" id="GO:0071949">
    <property type="term" value="F:FAD binding"/>
    <property type="evidence" value="ECO:0007669"/>
    <property type="project" value="TreeGrafter"/>
</dbReference>